<dbReference type="InterPro" id="IPR050833">
    <property type="entry name" value="Poly_Biosynth_Transport"/>
</dbReference>
<comment type="similarity">
    <text evidence="2">Belongs to the polysaccharide synthase family.</text>
</comment>
<feature type="transmembrane region" description="Helical" evidence="7">
    <location>
        <begin position="120"/>
        <end position="142"/>
    </location>
</feature>
<evidence type="ECO:0000256" key="4">
    <source>
        <dbReference type="ARBA" id="ARBA00022692"/>
    </source>
</evidence>
<comment type="caution">
    <text evidence="8">The sequence shown here is derived from an EMBL/GenBank/DDBJ whole genome shotgun (WGS) entry which is preliminary data.</text>
</comment>
<dbReference type="Pfam" id="PF13440">
    <property type="entry name" value="Polysacc_synt_3"/>
    <property type="match status" value="1"/>
</dbReference>
<dbReference type="GO" id="GO:0005886">
    <property type="term" value="C:plasma membrane"/>
    <property type="evidence" value="ECO:0007669"/>
    <property type="project" value="UniProtKB-SubCell"/>
</dbReference>
<evidence type="ECO:0000256" key="6">
    <source>
        <dbReference type="ARBA" id="ARBA00023136"/>
    </source>
</evidence>
<evidence type="ECO:0000313" key="8">
    <source>
        <dbReference type="EMBL" id="KAB0680348.1"/>
    </source>
</evidence>
<reference evidence="8 9" key="1">
    <citation type="submission" date="2019-09" db="EMBL/GenBank/DDBJ databases">
        <title>YIM 132180 draft genome.</title>
        <authorList>
            <person name="Zhang K."/>
        </authorList>
    </citation>
    <scope>NUCLEOTIDE SEQUENCE [LARGE SCALE GENOMIC DNA]</scope>
    <source>
        <strain evidence="8 9">YIM 132180</strain>
    </source>
</reference>
<feature type="transmembrane region" description="Helical" evidence="7">
    <location>
        <begin position="332"/>
        <end position="353"/>
    </location>
</feature>
<feature type="transmembrane region" description="Helical" evidence="7">
    <location>
        <begin position="180"/>
        <end position="204"/>
    </location>
</feature>
<dbReference type="AlphaFoldDB" id="A0A7V7PQA6"/>
<feature type="transmembrane region" description="Helical" evidence="7">
    <location>
        <begin position="451"/>
        <end position="472"/>
    </location>
</feature>
<keyword evidence="6 7" id="KW-0472">Membrane</keyword>
<feature type="transmembrane region" description="Helical" evidence="7">
    <location>
        <begin position="360"/>
        <end position="382"/>
    </location>
</feature>
<keyword evidence="4 7" id="KW-0812">Transmembrane</keyword>
<feature type="transmembrane region" description="Helical" evidence="7">
    <location>
        <begin position="388"/>
        <end position="407"/>
    </location>
</feature>
<name>A0A7V7PQA6_9HYPH</name>
<evidence type="ECO:0000256" key="1">
    <source>
        <dbReference type="ARBA" id="ARBA00004651"/>
    </source>
</evidence>
<evidence type="ECO:0000256" key="2">
    <source>
        <dbReference type="ARBA" id="ARBA00007430"/>
    </source>
</evidence>
<dbReference type="EMBL" id="VZDO01000005">
    <property type="protein sequence ID" value="KAB0680348.1"/>
    <property type="molecule type" value="Genomic_DNA"/>
</dbReference>
<dbReference type="PANTHER" id="PTHR30250:SF10">
    <property type="entry name" value="LIPOPOLYSACCHARIDE BIOSYNTHESIS PROTEIN WZXC"/>
    <property type="match status" value="1"/>
</dbReference>
<feature type="transmembrane region" description="Helical" evidence="7">
    <location>
        <begin position="86"/>
        <end position="114"/>
    </location>
</feature>
<feature type="transmembrane region" description="Helical" evidence="7">
    <location>
        <begin position="427"/>
        <end position="445"/>
    </location>
</feature>
<proteinExistence type="inferred from homology"/>
<sequence>MAAVAHGHVSMSAIRKSIAFSMVDRYLSQILLIATTATMSRLLTPAETGLYLTANALILLIDNFRTFGVTIYIVQEKDLTREMVRSAFTIILILSMALGAAVCLTSNFVAAFYGTPELETLLVVSAFGFLGLPISGPIMGLLQRDMAFKAIAGINIASGLAGLVVTITLGFRGFGPVSYVWGFVTASFALSALALVARPVFWIFRPSFACIRQLLSFGAASSLITVSNMAYDFLPRLAFGKLLGFDAVAIYSRAVTVCQLPDRAVVSALHPVVLPALAAHRRAGGSVKEGYLHGLGLIAAVQWPALIMLALLADPVVHVLLGSQWGAVPPLVRLMAIGNMALAPAVLTLPVLVSTGRIRSAVLSSLISLPLSFVIAFAAAFYFGLEAVAASLLVIAPLQTAIAYAFVRAAIGVGWGDLAAVARQSACLALGTALAPLAIVAASPTGFDLGWFQTLAVIAGGALGWLAAVFVIDHPLKRELAGVRVFLQTLPYGDVRLRPLAAWRSR</sequence>
<protein>
    <submittedName>
        <fullName evidence="8">Oligosaccharide flippase family protein</fullName>
    </submittedName>
</protein>
<evidence type="ECO:0000256" key="3">
    <source>
        <dbReference type="ARBA" id="ARBA00022475"/>
    </source>
</evidence>
<keyword evidence="5 7" id="KW-1133">Transmembrane helix</keyword>
<evidence type="ECO:0000313" key="9">
    <source>
        <dbReference type="Proteomes" id="UP000432089"/>
    </source>
</evidence>
<organism evidence="8 9">
    <name type="scientific">Plantimonas leprariae</name>
    <dbReference type="NCBI Taxonomy" id="2615207"/>
    <lineage>
        <taxon>Bacteria</taxon>
        <taxon>Pseudomonadati</taxon>
        <taxon>Pseudomonadota</taxon>
        <taxon>Alphaproteobacteria</taxon>
        <taxon>Hyphomicrobiales</taxon>
        <taxon>Aurantimonadaceae</taxon>
        <taxon>Plantimonas</taxon>
    </lineage>
</organism>
<dbReference type="PANTHER" id="PTHR30250">
    <property type="entry name" value="PST FAMILY PREDICTED COLANIC ACID TRANSPORTER"/>
    <property type="match status" value="1"/>
</dbReference>
<accession>A0A7V7PQA6</accession>
<keyword evidence="9" id="KW-1185">Reference proteome</keyword>
<evidence type="ECO:0000256" key="5">
    <source>
        <dbReference type="ARBA" id="ARBA00022989"/>
    </source>
</evidence>
<dbReference type="Proteomes" id="UP000432089">
    <property type="component" value="Unassembled WGS sequence"/>
</dbReference>
<evidence type="ECO:0000256" key="7">
    <source>
        <dbReference type="SAM" id="Phobius"/>
    </source>
</evidence>
<comment type="subcellular location">
    <subcellularLocation>
        <location evidence="1">Cell membrane</location>
        <topology evidence="1">Multi-pass membrane protein</topology>
    </subcellularLocation>
</comment>
<keyword evidence="3" id="KW-1003">Cell membrane</keyword>
<feature type="transmembrane region" description="Helical" evidence="7">
    <location>
        <begin position="291"/>
        <end position="312"/>
    </location>
</feature>
<gene>
    <name evidence="8" type="ORF">F6X38_09235</name>
</gene>
<feature type="transmembrane region" description="Helical" evidence="7">
    <location>
        <begin position="154"/>
        <end position="174"/>
    </location>
</feature>